<dbReference type="Proteomes" id="UP000248926">
    <property type="component" value="Unassembled WGS sequence"/>
</dbReference>
<feature type="chain" id="PRO_5016463476" description="DUF4440 domain-containing protein" evidence="1">
    <location>
        <begin position="29"/>
        <end position="148"/>
    </location>
</feature>
<dbReference type="InterPro" id="IPR027843">
    <property type="entry name" value="DUF4440"/>
</dbReference>
<dbReference type="SUPFAM" id="SSF54427">
    <property type="entry name" value="NTF2-like"/>
    <property type="match status" value="1"/>
</dbReference>
<keyword evidence="1" id="KW-0732">Signal</keyword>
<keyword evidence="4" id="KW-1185">Reference proteome</keyword>
<organism evidence="3 4">
    <name type="scientific">Dyella jiangningensis</name>
    <dbReference type="NCBI Taxonomy" id="1379159"/>
    <lineage>
        <taxon>Bacteria</taxon>
        <taxon>Pseudomonadati</taxon>
        <taxon>Pseudomonadota</taxon>
        <taxon>Gammaproteobacteria</taxon>
        <taxon>Lysobacterales</taxon>
        <taxon>Rhodanobacteraceae</taxon>
        <taxon>Dyella</taxon>
    </lineage>
</organism>
<proteinExistence type="predicted"/>
<protein>
    <recommendedName>
        <fullName evidence="2">DUF4440 domain-containing protein</fullName>
    </recommendedName>
</protein>
<gene>
    <name evidence="3" type="ORF">CA260_09750</name>
</gene>
<evidence type="ECO:0000313" key="3">
    <source>
        <dbReference type="EMBL" id="RAO78086.1"/>
    </source>
</evidence>
<sequence length="148" mass="15677">MEEAPMKMLVLAGWLAGACCVVSAGASAADRGPDEAGVRAVENAWSRAFITGDAKALDDLLDPAYVSVNAAGVPRPKAEIVAAATRFAEQHPNTPVQPLPPTSTISIKGDTAVVTHHGDKETSVDVFYYSQGRWHAWYSQHTTRAATS</sequence>
<accession>A0A328PDL6</accession>
<evidence type="ECO:0000256" key="1">
    <source>
        <dbReference type="SAM" id="SignalP"/>
    </source>
</evidence>
<reference evidence="3 4" key="1">
    <citation type="journal article" date="2018" name="Genet. Mol. Biol.">
        <title>The genome sequence of Dyella jiangningensis FCAV SCS01 from a lignocellulose-decomposing microbial consortium metagenome reveals potential for biotechnological applications.</title>
        <authorList>
            <person name="Desiderato J.G."/>
            <person name="Alvarenga D.O."/>
            <person name="Constancio M.T.L."/>
            <person name="Alves L.M.C."/>
            <person name="Varani A.M."/>
        </authorList>
    </citation>
    <scope>NUCLEOTIDE SEQUENCE [LARGE SCALE GENOMIC DNA]</scope>
    <source>
        <strain evidence="3 4">FCAV SCS01</strain>
    </source>
</reference>
<dbReference type="Pfam" id="PF14534">
    <property type="entry name" value="DUF4440"/>
    <property type="match status" value="1"/>
</dbReference>
<evidence type="ECO:0000313" key="4">
    <source>
        <dbReference type="Proteomes" id="UP000248926"/>
    </source>
</evidence>
<dbReference type="PROSITE" id="PS51257">
    <property type="entry name" value="PROKAR_LIPOPROTEIN"/>
    <property type="match status" value="1"/>
</dbReference>
<evidence type="ECO:0000259" key="2">
    <source>
        <dbReference type="Pfam" id="PF14534"/>
    </source>
</evidence>
<dbReference type="AlphaFoldDB" id="A0A328PDL6"/>
<dbReference type="EMBL" id="NFZS01000001">
    <property type="protein sequence ID" value="RAO78086.1"/>
    <property type="molecule type" value="Genomic_DNA"/>
</dbReference>
<name>A0A328PDL6_9GAMM</name>
<dbReference type="OrthoDB" id="3078473at2"/>
<dbReference type="Gene3D" id="3.10.450.50">
    <property type="match status" value="1"/>
</dbReference>
<feature type="domain" description="DUF4440" evidence="2">
    <location>
        <begin position="38"/>
        <end position="117"/>
    </location>
</feature>
<feature type="signal peptide" evidence="1">
    <location>
        <begin position="1"/>
        <end position="28"/>
    </location>
</feature>
<dbReference type="InterPro" id="IPR032710">
    <property type="entry name" value="NTF2-like_dom_sf"/>
</dbReference>
<comment type="caution">
    <text evidence="3">The sequence shown here is derived from an EMBL/GenBank/DDBJ whole genome shotgun (WGS) entry which is preliminary data.</text>
</comment>